<dbReference type="GO" id="GO:0005829">
    <property type="term" value="C:cytosol"/>
    <property type="evidence" value="ECO:0007669"/>
    <property type="project" value="TreeGrafter"/>
</dbReference>
<evidence type="ECO:0000313" key="7">
    <source>
        <dbReference type="Proteomes" id="UP000198749"/>
    </source>
</evidence>
<dbReference type="InterPro" id="IPR011006">
    <property type="entry name" value="CheY-like_superfamily"/>
</dbReference>
<evidence type="ECO:0000256" key="2">
    <source>
        <dbReference type="PROSITE-ProRule" id="PRU00169"/>
    </source>
</evidence>
<dbReference type="InterPro" id="IPR039420">
    <property type="entry name" value="WalR-like"/>
</dbReference>
<dbReference type="PANTHER" id="PTHR48111:SF36">
    <property type="entry name" value="TRANSCRIPTIONAL REGULATORY PROTEIN CUTR"/>
    <property type="match status" value="1"/>
</dbReference>
<sequence>MRILLVEDEKGLGGAIREHIASEGHAVDWFETLSDASASLTTTNYDLILLDLLLPDGHGLDLLTRIRSAKNSVAVIILTALDQISDRIRGLNAGADDYLVKPFDLGELSARIIAIQRRLYADGTGMLTLGSLSIDLTNKIILNDGAPANLSSREWAVLERLLRHKNSIVAKSVIEDALYEYGAEVESNTVEVYISRLRKKIGKTSIETIRGIGYRMKV</sequence>
<dbReference type="Gene3D" id="1.10.10.10">
    <property type="entry name" value="Winged helix-like DNA-binding domain superfamily/Winged helix DNA-binding domain"/>
    <property type="match status" value="1"/>
</dbReference>
<feature type="domain" description="OmpR/PhoB-type" evidence="5">
    <location>
        <begin position="124"/>
        <end position="218"/>
    </location>
</feature>
<keyword evidence="7" id="KW-1185">Reference proteome</keyword>
<evidence type="ECO:0000256" key="3">
    <source>
        <dbReference type="PROSITE-ProRule" id="PRU01091"/>
    </source>
</evidence>
<organism evidence="6 7">
    <name type="scientific">Amphritea atlantica</name>
    <dbReference type="NCBI Taxonomy" id="355243"/>
    <lineage>
        <taxon>Bacteria</taxon>
        <taxon>Pseudomonadati</taxon>
        <taxon>Pseudomonadota</taxon>
        <taxon>Gammaproteobacteria</taxon>
        <taxon>Oceanospirillales</taxon>
        <taxon>Oceanospirillaceae</taxon>
        <taxon>Amphritea</taxon>
    </lineage>
</organism>
<evidence type="ECO:0000259" key="5">
    <source>
        <dbReference type="PROSITE" id="PS51755"/>
    </source>
</evidence>
<dbReference type="Pfam" id="PF00486">
    <property type="entry name" value="Trans_reg_C"/>
    <property type="match status" value="1"/>
</dbReference>
<dbReference type="OrthoDB" id="9802426at2"/>
<evidence type="ECO:0000256" key="1">
    <source>
        <dbReference type="ARBA" id="ARBA00023125"/>
    </source>
</evidence>
<dbReference type="GO" id="GO:0000976">
    <property type="term" value="F:transcription cis-regulatory region binding"/>
    <property type="evidence" value="ECO:0007669"/>
    <property type="project" value="TreeGrafter"/>
</dbReference>
<feature type="modified residue" description="4-aspartylphosphate" evidence="2">
    <location>
        <position position="51"/>
    </location>
</feature>
<dbReference type="InterPro" id="IPR036388">
    <property type="entry name" value="WH-like_DNA-bd_sf"/>
</dbReference>
<accession>A0A1H9HJJ4</accession>
<dbReference type="GO" id="GO:0032993">
    <property type="term" value="C:protein-DNA complex"/>
    <property type="evidence" value="ECO:0007669"/>
    <property type="project" value="TreeGrafter"/>
</dbReference>
<proteinExistence type="predicted"/>
<protein>
    <submittedName>
        <fullName evidence="6">DNA-binding response regulator, OmpR family, contains REC and winged-helix (WHTH) domain</fullName>
    </submittedName>
</protein>
<dbReference type="Gene3D" id="3.40.50.2300">
    <property type="match status" value="1"/>
</dbReference>
<gene>
    <name evidence="6" type="ORF">SAMN03080615_02184</name>
</gene>
<dbReference type="PANTHER" id="PTHR48111">
    <property type="entry name" value="REGULATOR OF RPOS"/>
    <property type="match status" value="1"/>
</dbReference>
<dbReference type="Pfam" id="PF00072">
    <property type="entry name" value="Response_reg"/>
    <property type="match status" value="1"/>
</dbReference>
<dbReference type="EMBL" id="FOGB01000005">
    <property type="protein sequence ID" value="SEQ62475.1"/>
    <property type="molecule type" value="Genomic_DNA"/>
</dbReference>
<feature type="DNA-binding region" description="OmpR/PhoB-type" evidence="3">
    <location>
        <begin position="124"/>
        <end position="218"/>
    </location>
</feature>
<reference evidence="7" key="1">
    <citation type="submission" date="2016-10" db="EMBL/GenBank/DDBJ databases">
        <authorList>
            <person name="Varghese N."/>
            <person name="Submissions S."/>
        </authorList>
    </citation>
    <scope>NUCLEOTIDE SEQUENCE [LARGE SCALE GENOMIC DNA]</scope>
    <source>
        <strain evidence="7">DSM 18887</strain>
    </source>
</reference>
<keyword evidence="2" id="KW-0597">Phosphoprotein</keyword>
<dbReference type="PROSITE" id="PS50110">
    <property type="entry name" value="RESPONSE_REGULATORY"/>
    <property type="match status" value="1"/>
</dbReference>
<dbReference type="Proteomes" id="UP000198749">
    <property type="component" value="Unassembled WGS sequence"/>
</dbReference>
<dbReference type="SMART" id="SM00448">
    <property type="entry name" value="REC"/>
    <property type="match status" value="1"/>
</dbReference>
<dbReference type="RefSeq" id="WP_091357930.1">
    <property type="nucleotide sequence ID" value="NZ_AP025284.1"/>
</dbReference>
<dbReference type="InterPro" id="IPR001867">
    <property type="entry name" value="OmpR/PhoB-type_DNA-bd"/>
</dbReference>
<dbReference type="Gene3D" id="6.10.250.690">
    <property type="match status" value="1"/>
</dbReference>
<feature type="domain" description="Response regulatory" evidence="4">
    <location>
        <begin position="2"/>
        <end position="116"/>
    </location>
</feature>
<dbReference type="PROSITE" id="PS51755">
    <property type="entry name" value="OMPR_PHOB"/>
    <property type="match status" value="1"/>
</dbReference>
<dbReference type="AlphaFoldDB" id="A0A1H9HJJ4"/>
<keyword evidence="1 3" id="KW-0238">DNA-binding</keyword>
<dbReference type="InterPro" id="IPR001789">
    <property type="entry name" value="Sig_transdc_resp-reg_receiver"/>
</dbReference>
<dbReference type="SUPFAM" id="SSF52172">
    <property type="entry name" value="CheY-like"/>
    <property type="match status" value="1"/>
</dbReference>
<evidence type="ECO:0000313" key="6">
    <source>
        <dbReference type="EMBL" id="SEQ62475.1"/>
    </source>
</evidence>
<dbReference type="GO" id="GO:0000156">
    <property type="term" value="F:phosphorelay response regulator activity"/>
    <property type="evidence" value="ECO:0007669"/>
    <property type="project" value="TreeGrafter"/>
</dbReference>
<dbReference type="SMART" id="SM00862">
    <property type="entry name" value="Trans_reg_C"/>
    <property type="match status" value="1"/>
</dbReference>
<name>A0A1H9HJJ4_9GAMM</name>
<dbReference type="GO" id="GO:0006355">
    <property type="term" value="P:regulation of DNA-templated transcription"/>
    <property type="evidence" value="ECO:0007669"/>
    <property type="project" value="InterPro"/>
</dbReference>
<dbReference type="STRING" id="355243.SAMN03080615_02184"/>
<evidence type="ECO:0000259" key="4">
    <source>
        <dbReference type="PROSITE" id="PS50110"/>
    </source>
</evidence>
<dbReference type="CDD" id="cd00383">
    <property type="entry name" value="trans_reg_C"/>
    <property type="match status" value="1"/>
</dbReference>